<dbReference type="Pfam" id="PF13857">
    <property type="entry name" value="Ank_5"/>
    <property type="match status" value="1"/>
</dbReference>
<dbReference type="InterPro" id="IPR002110">
    <property type="entry name" value="Ankyrin_rpt"/>
</dbReference>
<keyword evidence="3 14" id="KW-0963">Cytoplasm</keyword>
<keyword evidence="4 14" id="KW-0540">Nuclease</keyword>
<reference evidence="17" key="1">
    <citation type="journal article" date="2023" name="Nat. Commun.">
        <title>Diploid and tetraploid genomes of Acorus and the evolution of monocots.</title>
        <authorList>
            <person name="Ma L."/>
            <person name="Liu K.W."/>
            <person name="Li Z."/>
            <person name="Hsiao Y.Y."/>
            <person name="Qi Y."/>
            <person name="Fu T."/>
            <person name="Tang G.D."/>
            <person name="Zhang D."/>
            <person name="Sun W.H."/>
            <person name="Liu D.K."/>
            <person name="Li Y."/>
            <person name="Chen G.Z."/>
            <person name="Liu X.D."/>
            <person name="Liao X.Y."/>
            <person name="Jiang Y.T."/>
            <person name="Yu X."/>
            <person name="Hao Y."/>
            <person name="Huang J."/>
            <person name="Zhao X.W."/>
            <person name="Ke S."/>
            <person name="Chen Y.Y."/>
            <person name="Wu W.L."/>
            <person name="Hsu J.L."/>
            <person name="Lin Y.F."/>
            <person name="Huang M.D."/>
            <person name="Li C.Y."/>
            <person name="Huang L."/>
            <person name="Wang Z.W."/>
            <person name="Zhao X."/>
            <person name="Zhong W.Y."/>
            <person name="Peng D.H."/>
            <person name="Ahmad S."/>
            <person name="Lan S."/>
            <person name="Zhang J.S."/>
            <person name="Tsai W.C."/>
            <person name="Van de Peer Y."/>
            <person name="Liu Z.J."/>
        </authorList>
    </citation>
    <scope>NUCLEOTIDE SEQUENCE</scope>
    <source>
        <strain evidence="17">CP</strain>
    </source>
</reference>
<keyword evidence="7 14" id="KW-0255">Endonuclease</keyword>
<protein>
    <recommendedName>
        <fullName evidence="16">VLRF1 domain-containing protein</fullName>
    </recommendedName>
</protein>
<dbReference type="PANTHER" id="PTHR16036">
    <property type="entry name" value="ANKYRIN REPEAT AND ZINC FINGER DOMAIN-CONTAINING PROTEIN 1"/>
    <property type="match status" value="1"/>
</dbReference>
<dbReference type="GO" id="GO:0005737">
    <property type="term" value="C:cytoplasm"/>
    <property type="evidence" value="ECO:0007669"/>
    <property type="project" value="UniProtKB-SubCell"/>
</dbReference>
<dbReference type="PROSITE" id="PS50088">
    <property type="entry name" value="ANK_REPEAT"/>
    <property type="match status" value="1"/>
</dbReference>
<evidence type="ECO:0000256" key="10">
    <source>
        <dbReference type="ARBA" id="ARBA00022833"/>
    </source>
</evidence>
<evidence type="ECO:0000256" key="7">
    <source>
        <dbReference type="ARBA" id="ARBA00022759"/>
    </source>
</evidence>
<proteinExistence type="inferred from homology"/>
<dbReference type="InterPro" id="IPR047139">
    <property type="entry name" value="ANKZ1/VMS1"/>
</dbReference>
<keyword evidence="6" id="KW-0677">Repeat</keyword>
<feature type="compositionally biased region" description="Low complexity" evidence="15">
    <location>
        <begin position="578"/>
        <end position="590"/>
    </location>
</feature>
<feature type="region of interest" description="Disordered" evidence="15">
    <location>
        <begin position="1"/>
        <end position="61"/>
    </location>
</feature>
<evidence type="ECO:0000256" key="6">
    <source>
        <dbReference type="ARBA" id="ARBA00022737"/>
    </source>
</evidence>
<organism evidence="17 18">
    <name type="scientific">Acorus calamus</name>
    <name type="common">Sweet flag</name>
    <dbReference type="NCBI Taxonomy" id="4465"/>
    <lineage>
        <taxon>Eukaryota</taxon>
        <taxon>Viridiplantae</taxon>
        <taxon>Streptophyta</taxon>
        <taxon>Embryophyta</taxon>
        <taxon>Tracheophyta</taxon>
        <taxon>Spermatophyta</taxon>
        <taxon>Magnoliopsida</taxon>
        <taxon>Liliopsida</taxon>
        <taxon>Acoraceae</taxon>
        <taxon>Acorus</taxon>
    </lineage>
</organism>
<evidence type="ECO:0000256" key="2">
    <source>
        <dbReference type="ARBA" id="ARBA00009262"/>
    </source>
</evidence>
<dbReference type="SUPFAM" id="SSF48403">
    <property type="entry name" value="Ankyrin repeat"/>
    <property type="match status" value="1"/>
</dbReference>
<keyword evidence="5" id="KW-0479">Metal-binding</keyword>
<dbReference type="Proteomes" id="UP001180020">
    <property type="component" value="Unassembled WGS sequence"/>
</dbReference>
<evidence type="ECO:0000313" key="18">
    <source>
        <dbReference type="Proteomes" id="UP001180020"/>
    </source>
</evidence>
<dbReference type="Pfam" id="PF18716">
    <property type="entry name" value="VATC"/>
    <property type="match status" value="1"/>
</dbReference>
<comment type="domain">
    <text evidence="14">The VLRF1 domain mediates binding to the 60S ribosomal subunit.</text>
</comment>
<evidence type="ECO:0000256" key="4">
    <source>
        <dbReference type="ARBA" id="ARBA00022722"/>
    </source>
</evidence>
<dbReference type="PANTHER" id="PTHR16036:SF2">
    <property type="entry name" value="TRNA ENDONUCLEASE ANKZF1"/>
    <property type="match status" value="1"/>
</dbReference>
<feature type="repeat" description="ANK" evidence="13">
    <location>
        <begin position="469"/>
        <end position="501"/>
    </location>
</feature>
<dbReference type="GO" id="GO:0008270">
    <property type="term" value="F:zinc ion binding"/>
    <property type="evidence" value="ECO:0007669"/>
    <property type="project" value="UniProtKB-KW"/>
</dbReference>
<name>A0AAV9DSI3_ACOCL</name>
<dbReference type="GO" id="GO:0004519">
    <property type="term" value="F:endonuclease activity"/>
    <property type="evidence" value="ECO:0007669"/>
    <property type="project" value="UniProtKB-KW"/>
</dbReference>
<keyword evidence="8" id="KW-0863">Zinc-finger</keyword>
<evidence type="ECO:0000256" key="15">
    <source>
        <dbReference type="SAM" id="MobiDB-lite"/>
    </source>
</evidence>
<evidence type="ECO:0000313" key="17">
    <source>
        <dbReference type="EMBL" id="KAK1303959.1"/>
    </source>
</evidence>
<keyword evidence="11 13" id="KW-0040">ANK repeat</keyword>
<evidence type="ECO:0000256" key="5">
    <source>
        <dbReference type="ARBA" id="ARBA00022723"/>
    </source>
</evidence>
<feature type="compositionally biased region" description="Low complexity" evidence="15">
    <location>
        <begin position="19"/>
        <end position="49"/>
    </location>
</feature>
<evidence type="ECO:0000256" key="1">
    <source>
        <dbReference type="ARBA" id="ARBA00004496"/>
    </source>
</evidence>
<comment type="subcellular location">
    <subcellularLocation>
        <location evidence="1">Cytoplasm</location>
    </subcellularLocation>
</comment>
<dbReference type="EMBL" id="JAUJYO010000011">
    <property type="protein sequence ID" value="KAK1303959.1"/>
    <property type="molecule type" value="Genomic_DNA"/>
</dbReference>
<comment type="similarity">
    <text evidence="2 14">Belongs to the ANKZF1/VMS1 family.</text>
</comment>
<dbReference type="PROSITE" id="PS00028">
    <property type="entry name" value="ZINC_FINGER_C2H2_1"/>
    <property type="match status" value="1"/>
</dbReference>
<gene>
    <name evidence="17" type="ORF">QJS10_CPB11g00508</name>
</gene>
<dbReference type="InterPro" id="IPR041540">
    <property type="entry name" value="VATC"/>
</dbReference>
<dbReference type="GO" id="GO:0036503">
    <property type="term" value="P:ERAD pathway"/>
    <property type="evidence" value="ECO:0007669"/>
    <property type="project" value="TreeGrafter"/>
</dbReference>
<evidence type="ECO:0000259" key="16">
    <source>
        <dbReference type="PROSITE" id="PS52044"/>
    </source>
</evidence>
<evidence type="ECO:0000256" key="12">
    <source>
        <dbReference type="ARBA" id="ARBA00023054"/>
    </source>
</evidence>
<feature type="active site" evidence="14">
    <location>
        <position position="269"/>
    </location>
</feature>
<evidence type="ECO:0000256" key="8">
    <source>
        <dbReference type="ARBA" id="ARBA00022771"/>
    </source>
</evidence>
<evidence type="ECO:0000256" key="3">
    <source>
        <dbReference type="ARBA" id="ARBA00022490"/>
    </source>
</evidence>
<evidence type="ECO:0000256" key="13">
    <source>
        <dbReference type="PROSITE-ProRule" id="PRU00023"/>
    </source>
</evidence>
<reference evidence="17" key="2">
    <citation type="submission" date="2023-06" db="EMBL/GenBank/DDBJ databases">
        <authorList>
            <person name="Ma L."/>
            <person name="Liu K.-W."/>
            <person name="Li Z."/>
            <person name="Hsiao Y.-Y."/>
            <person name="Qi Y."/>
            <person name="Fu T."/>
            <person name="Tang G."/>
            <person name="Zhang D."/>
            <person name="Sun W.-H."/>
            <person name="Liu D.-K."/>
            <person name="Li Y."/>
            <person name="Chen G.-Z."/>
            <person name="Liu X.-D."/>
            <person name="Liao X.-Y."/>
            <person name="Jiang Y.-T."/>
            <person name="Yu X."/>
            <person name="Hao Y."/>
            <person name="Huang J."/>
            <person name="Zhao X.-W."/>
            <person name="Ke S."/>
            <person name="Chen Y.-Y."/>
            <person name="Wu W.-L."/>
            <person name="Hsu J.-L."/>
            <person name="Lin Y.-F."/>
            <person name="Huang M.-D."/>
            <person name="Li C.-Y."/>
            <person name="Huang L."/>
            <person name="Wang Z.-W."/>
            <person name="Zhao X."/>
            <person name="Zhong W.-Y."/>
            <person name="Peng D.-H."/>
            <person name="Ahmad S."/>
            <person name="Lan S."/>
            <person name="Zhang J.-S."/>
            <person name="Tsai W.-C."/>
            <person name="Van De Peer Y."/>
            <person name="Liu Z.-J."/>
        </authorList>
    </citation>
    <scope>NUCLEOTIDE SEQUENCE</scope>
    <source>
        <strain evidence="17">CP</strain>
        <tissue evidence="17">Leaves</tissue>
    </source>
</reference>
<feature type="compositionally biased region" description="Polar residues" evidence="15">
    <location>
        <begin position="591"/>
        <end position="600"/>
    </location>
</feature>
<feature type="region of interest" description="Disordered" evidence="15">
    <location>
        <begin position="571"/>
        <end position="619"/>
    </location>
</feature>
<keyword evidence="9 14" id="KW-0378">Hydrolase</keyword>
<dbReference type="InterPro" id="IPR041175">
    <property type="entry name" value="VLRF1/Vms1"/>
</dbReference>
<accession>A0AAV9DSI3</accession>
<sequence length="705" mass="78782">MAAKESSSRIPSEHKSRSLFDLPSDFFDSSSLLSFLPDPKPPQTTEIPTSTPPPTSDPLITIERSTDDDVKDTATRGPRWSCNTCRSEFDSLSDQRSHFQSDFHRFNIKLSMAGREIVNEEDFDELNCDSLFDDYDISSISGSEDESESSIGAAGRPRVGVKAKLYVRLRSGDVVSIWKCLVLNESEEPSLENQTPLKENGGVTSRLSEFQLIERLRNLVREPRDKTRLRIILLVGGGHFAGCVFDGNSVVAHKTFHRYVVRAKAGKRQSAKDGTGKAAKSAGSSLRRYNEIALKKEVQELLLTWKPYFDSSSCIFVHAPSSNRQLLFDGDKLHCNCPDSVIRHVPLTVRRPTLKEVKLIYHQLTNVTNEEDEKVCESNVEADLVSSGDIPDIKNLEITEDQLRNHPKIKEDTPVLLNDFTPLHNPNLEVTEEQSRNQPEIKDSILEDSNLLIAKPNKKQDTGTPVLLNDLTPLHEAAKSGNAQWTLELLEHGSDPCIKDVRGRTPYMLATDKEVRNTFRRFMALNLDKWDWHAAQVPSPLSKEMEEAQAAKQAEKDAKRKAKLKELKKLRKEKEKAQAQAAMAQNASKAPQNPSTTSMVSHKEKPRSSGRALSSEEELKRRLAEERELRAAAAERRLAALNAQAAASATTPSPSSSAPKPTGQSDNCCACCNESLAGKVPFHRYHYKYCSSSCMHVHREMLEDG</sequence>
<dbReference type="Pfam" id="PF18826">
    <property type="entry name" value="bVLRF1"/>
    <property type="match status" value="1"/>
</dbReference>
<keyword evidence="12" id="KW-0175">Coiled coil</keyword>
<dbReference type="PROSITE" id="PS52044">
    <property type="entry name" value="VLRF1"/>
    <property type="match status" value="1"/>
</dbReference>
<keyword evidence="10" id="KW-0862">Zinc</keyword>
<comment type="caution">
    <text evidence="17">The sequence shown here is derived from an EMBL/GenBank/DDBJ whole genome shotgun (WGS) entry which is preliminary data.</text>
</comment>
<dbReference type="AlphaFoldDB" id="A0AAV9DSI3"/>
<dbReference type="PROSITE" id="PS50297">
    <property type="entry name" value="ANK_REP_REGION"/>
    <property type="match status" value="1"/>
</dbReference>
<evidence type="ECO:0000256" key="11">
    <source>
        <dbReference type="ARBA" id="ARBA00023043"/>
    </source>
</evidence>
<evidence type="ECO:0000256" key="9">
    <source>
        <dbReference type="ARBA" id="ARBA00022801"/>
    </source>
</evidence>
<dbReference type="GO" id="GO:0016787">
    <property type="term" value="F:hydrolase activity"/>
    <property type="evidence" value="ECO:0007669"/>
    <property type="project" value="UniProtKB-KW"/>
</dbReference>
<evidence type="ECO:0000256" key="14">
    <source>
        <dbReference type="PROSITE-ProRule" id="PRU01389"/>
    </source>
</evidence>
<dbReference type="InterPro" id="IPR036770">
    <property type="entry name" value="Ankyrin_rpt-contain_sf"/>
</dbReference>
<dbReference type="InterPro" id="IPR013087">
    <property type="entry name" value="Znf_C2H2_type"/>
</dbReference>
<keyword evidence="18" id="KW-1185">Reference proteome</keyword>
<feature type="domain" description="VLRF1" evidence="16">
    <location>
        <begin position="226"/>
        <end position="367"/>
    </location>
</feature>
<dbReference type="Gene3D" id="1.25.40.20">
    <property type="entry name" value="Ankyrin repeat-containing domain"/>
    <property type="match status" value="1"/>
</dbReference>